<dbReference type="PANTHER" id="PTHR43721:SF11">
    <property type="entry name" value="SELENOCYSTEINE-SPECIFIC ELONGATION FACTOR"/>
    <property type="match status" value="1"/>
</dbReference>
<feature type="non-terminal residue" evidence="3">
    <location>
        <position position="266"/>
    </location>
</feature>
<dbReference type="EMBL" id="AUZY01002220">
    <property type="protein sequence ID" value="EQD72725.1"/>
    <property type="molecule type" value="Genomic_DNA"/>
</dbReference>
<feature type="compositionally biased region" description="Basic residues" evidence="1">
    <location>
        <begin position="251"/>
        <end position="266"/>
    </location>
</feature>
<sequence>MPGHRPLTVTLLGSRELGSKLAKAGTKSDLTLYHAVQGGLAVTYVEPSLFPERLPPLLAALSLGEQVILAVEKIDRDLAEAVVTADLAGKEEGLLALGSTVGEAEIRPLLKGTALNGYPLVPLDPREIRSRVEQFESHLPEGELAIPVDHVFPVKGVGTVVLGVVRGRAVKAHERLRLYPSERSVEVRSIQVHDEDVPEAVRGERVGLALKGVEAEEVSRGEILAPEGSLAGGGPPPDRAVPTLPVLQGKGRGRGPRARGPRPLRP</sequence>
<dbReference type="InterPro" id="IPR009000">
    <property type="entry name" value="Transl_B-barrel_sf"/>
</dbReference>
<reference evidence="3" key="1">
    <citation type="submission" date="2013-08" db="EMBL/GenBank/DDBJ databases">
        <authorList>
            <person name="Mendez C."/>
            <person name="Richter M."/>
            <person name="Ferrer M."/>
            <person name="Sanchez J."/>
        </authorList>
    </citation>
    <scope>NUCLEOTIDE SEQUENCE</scope>
</reference>
<comment type="caution">
    <text evidence="3">The sequence shown here is derived from an EMBL/GenBank/DDBJ whole genome shotgun (WGS) entry which is preliminary data.</text>
</comment>
<dbReference type="SUPFAM" id="SSF50447">
    <property type="entry name" value="Translation proteins"/>
    <property type="match status" value="1"/>
</dbReference>
<evidence type="ECO:0000259" key="2">
    <source>
        <dbReference type="Pfam" id="PF03144"/>
    </source>
</evidence>
<organism evidence="3">
    <name type="scientific">mine drainage metagenome</name>
    <dbReference type="NCBI Taxonomy" id="410659"/>
    <lineage>
        <taxon>unclassified sequences</taxon>
        <taxon>metagenomes</taxon>
        <taxon>ecological metagenomes</taxon>
    </lineage>
</organism>
<keyword evidence="3" id="KW-0648">Protein biosynthesis</keyword>
<protein>
    <submittedName>
        <fullName evidence="3">Elongation factor Tu domain-containing protein</fullName>
    </submittedName>
</protein>
<dbReference type="GO" id="GO:0001514">
    <property type="term" value="P:selenocysteine incorporation"/>
    <property type="evidence" value="ECO:0007669"/>
    <property type="project" value="TreeGrafter"/>
</dbReference>
<accession>T1CTF7</accession>
<dbReference type="GO" id="GO:0003746">
    <property type="term" value="F:translation elongation factor activity"/>
    <property type="evidence" value="ECO:0007669"/>
    <property type="project" value="UniProtKB-KW"/>
</dbReference>
<dbReference type="Pfam" id="PF03144">
    <property type="entry name" value="GTP_EFTU_D2"/>
    <property type="match status" value="1"/>
</dbReference>
<dbReference type="Gene3D" id="2.40.30.10">
    <property type="entry name" value="Translation factors"/>
    <property type="match status" value="1"/>
</dbReference>
<feature type="region of interest" description="Disordered" evidence="1">
    <location>
        <begin position="224"/>
        <end position="266"/>
    </location>
</feature>
<dbReference type="GO" id="GO:0005525">
    <property type="term" value="F:GTP binding"/>
    <property type="evidence" value="ECO:0007669"/>
    <property type="project" value="InterPro"/>
</dbReference>
<proteinExistence type="predicted"/>
<evidence type="ECO:0000313" key="3">
    <source>
        <dbReference type="EMBL" id="EQD72725.1"/>
    </source>
</evidence>
<evidence type="ECO:0000256" key="1">
    <source>
        <dbReference type="SAM" id="MobiDB-lite"/>
    </source>
</evidence>
<dbReference type="InterPro" id="IPR050055">
    <property type="entry name" value="EF-Tu_GTPase"/>
</dbReference>
<reference evidence="3" key="2">
    <citation type="journal article" date="2014" name="ISME J.">
        <title>Microbial stratification in low pH oxic and suboxic macroscopic growths along an acid mine drainage.</title>
        <authorList>
            <person name="Mendez-Garcia C."/>
            <person name="Mesa V."/>
            <person name="Sprenger R.R."/>
            <person name="Richter M."/>
            <person name="Diez M.S."/>
            <person name="Solano J."/>
            <person name="Bargiela R."/>
            <person name="Golyshina O.V."/>
            <person name="Manteca A."/>
            <person name="Ramos J.L."/>
            <person name="Gallego J.R."/>
            <person name="Llorente I."/>
            <person name="Martins Dos Santos V.A."/>
            <person name="Jensen O.N."/>
            <person name="Pelaez A.I."/>
            <person name="Sanchez J."/>
            <person name="Ferrer M."/>
        </authorList>
    </citation>
    <scope>NUCLEOTIDE SEQUENCE</scope>
</reference>
<feature type="domain" description="Translation elongation factor EFTu-like" evidence="2">
    <location>
        <begin position="158"/>
        <end position="225"/>
    </location>
</feature>
<dbReference type="AlphaFoldDB" id="T1CTF7"/>
<name>T1CTF7_9ZZZZ</name>
<dbReference type="PANTHER" id="PTHR43721">
    <property type="entry name" value="ELONGATION FACTOR TU-RELATED"/>
    <property type="match status" value="1"/>
</dbReference>
<gene>
    <name evidence="3" type="ORF">B1B_03599</name>
</gene>
<dbReference type="InterPro" id="IPR004161">
    <property type="entry name" value="EFTu-like_2"/>
</dbReference>
<keyword evidence="3" id="KW-0251">Elongation factor</keyword>